<proteinExistence type="inferred from homology"/>
<keyword evidence="3" id="KW-0238">DNA-binding</keyword>
<dbReference type="InterPro" id="IPR002104">
    <property type="entry name" value="Integrase_catalytic"/>
</dbReference>
<name>A0A9D2HV38_9BACE</name>
<keyword evidence="2" id="KW-0229">DNA integration</keyword>
<dbReference type="GO" id="GO:0006310">
    <property type="term" value="P:DNA recombination"/>
    <property type="evidence" value="ECO:0007669"/>
    <property type="project" value="UniProtKB-KW"/>
</dbReference>
<dbReference type="InterPro" id="IPR011010">
    <property type="entry name" value="DNA_brk_join_enz"/>
</dbReference>
<reference evidence="6" key="1">
    <citation type="journal article" date="2021" name="PeerJ">
        <title>Extensive microbial diversity within the chicken gut microbiome revealed by metagenomics and culture.</title>
        <authorList>
            <person name="Gilroy R."/>
            <person name="Ravi A."/>
            <person name="Getino M."/>
            <person name="Pursley I."/>
            <person name="Horton D.L."/>
            <person name="Alikhan N.F."/>
            <person name="Baker D."/>
            <person name="Gharbi K."/>
            <person name="Hall N."/>
            <person name="Watson M."/>
            <person name="Adriaenssens E.M."/>
            <person name="Foster-Nyarko E."/>
            <person name="Jarju S."/>
            <person name="Secka A."/>
            <person name="Antonio M."/>
            <person name="Oren A."/>
            <person name="Chaudhuri R.R."/>
            <person name="La Ragione R."/>
            <person name="Hildebrand F."/>
            <person name="Pallen M.J."/>
        </authorList>
    </citation>
    <scope>NUCLEOTIDE SEQUENCE</scope>
    <source>
        <strain evidence="6">ChiHjej12B11-9795</strain>
    </source>
</reference>
<dbReference type="InterPro" id="IPR050090">
    <property type="entry name" value="Tyrosine_recombinase_XerCD"/>
</dbReference>
<evidence type="ECO:0000256" key="1">
    <source>
        <dbReference type="ARBA" id="ARBA00008857"/>
    </source>
</evidence>
<comment type="similarity">
    <text evidence="1">Belongs to the 'phage' integrase family.</text>
</comment>
<sequence length="454" mass="53258">MKKTNFTTRAYVLKTGQIMVRVRWCSKKCEVGFSVGYTIDPQKWDSTKQMVKSNTTHKISGKTIYAREINNAIHCFLNCIEEVFAEYDLHALVPTKEDLKTQVNQKLGRTKQKVIEDTKEKDLKEIFADFLELRPQEGCWTIQSKYKYEQMWGQLTGCDSNITLQSLNKAKMQALVNWYVKNGYHNYTITKQIRTLKSFLRWAIRQGYEIQQGVLEFKPNLKVVPRTVTFLKYKELMHFFNFQFPPEKEYLSKARDMFCFMAFTSLRYSDLAALKPVNIVDGRLEICTEKTDDKLYITLNEYAQQLIDKYSWYKGDTVFPVPSNQKLNDYLKEAAQVAGLDREIVQVYFKGNTRHEDVCKFWEQISCHDARRTFVCCSLAMGIPASVVMSMTGHSDYESMKPYIEVADETQKMQMEKWNSNRFKQEILESIDKMTAEQLKEVCKFINQRIKKIA</sequence>
<dbReference type="PANTHER" id="PTHR30349">
    <property type="entry name" value="PHAGE INTEGRASE-RELATED"/>
    <property type="match status" value="1"/>
</dbReference>
<gene>
    <name evidence="6" type="ORF">H9950_01860</name>
</gene>
<dbReference type="Pfam" id="PF02899">
    <property type="entry name" value="Phage_int_SAM_1"/>
    <property type="match status" value="1"/>
</dbReference>
<evidence type="ECO:0000256" key="4">
    <source>
        <dbReference type="ARBA" id="ARBA00023172"/>
    </source>
</evidence>
<dbReference type="InterPro" id="IPR010998">
    <property type="entry name" value="Integrase_recombinase_N"/>
</dbReference>
<accession>A0A9D2HV38</accession>
<reference evidence="6" key="2">
    <citation type="submission" date="2021-04" db="EMBL/GenBank/DDBJ databases">
        <authorList>
            <person name="Gilroy R."/>
        </authorList>
    </citation>
    <scope>NUCLEOTIDE SEQUENCE</scope>
    <source>
        <strain evidence="6">ChiHjej12B11-9795</strain>
    </source>
</reference>
<dbReference type="AlphaFoldDB" id="A0A9D2HV38"/>
<dbReference type="SUPFAM" id="SSF56349">
    <property type="entry name" value="DNA breaking-rejoining enzymes"/>
    <property type="match status" value="1"/>
</dbReference>
<dbReference type="Gene3D" id="1.10.150.130">
    <property type="match status" value="1"/>
</dbReference>
<evidence type="ECO:0000259" key="5">
    <source>
        <dbReference type="PROSITE" id="PS51898"/>
    </source>
</evidence>
<dbReference type="InterPro" id="IPR013762">
    <property type="entry name" value="Integrase-like_cat_sf"/>
</dbReference>
<dbReference type="PROSITE" id="PS51898">
    <property type="entry name" value="TYR_RECOMBINASE"/>
    <property type="match status" value="1"/>
</dbReference>
<dbReference type="CDD" id="cd01185">
    <property type="entry name" value="INTN1_C_like"/>
    <property type="match status" value="1"/>
</dbReference>
<evidence type="ECO:0000256" key="3">
    <source>
        <dbReference type="ARBA" id="ARBA00023125"/>
    </source>
</evidence>
<evidence type="ECO:0000256" key="2">
    <source>
        <dbReference type="ARBA" id="ARBA00022908"/>
    </source>
</evidence>
<evidence type="ECO:0000313" key="7">
    <source>
        <dbReference type="Proteomes" id="UP000823862"/>
    </source>
</evidence>
<comment type="caution">
    <text evidence="6">The sequence shown here is derived from an EMBL/GenBank/DDBJ whole genome shotgun (WGS) entry which is preliminary data.</text>
</comment>
<dbReference type="GO" id="GO:0003677">
    <property type="term" value="F:DNA binding"/>
    <property type="evidence" value="ECO:0007669"/>
    <property type="project" value="UniProtKB-KW"/>
</dbReference>
<dbReference type="InterPro" id="IPR004107">
    <property type="entry name" value="Integrase_SAM-like_N"/>
</dbReference>
<dbReference type="PANTHER" id="PTHR30349:SF64">
    <property type="entry name" value="PROPHAGE INTEGRASE INTD-RELATED"/>
    <property type="match status" value="1"/>
</dbReference>
<protein>
    <submittedName>
        <fullName evidence="6">Tyrosine-type recombinase/integrase</fullName>
    </submittedName>
</protein>
<feature type="domain" description="Tyr recombinase" evidence="5">
    <location>
        <begin position="223"/>
        <end position="416"/>
    </location>
</feature>
<dbReference type="Proteomes" id="UP000823862">
    <property type="component" value="Unassembled WGS sequence"/>
</dbReference>
<dbReference type="Pfam" id="PF00589">
    <property type="entry name" value="Phage_integrase"/>
    <property type="match status" value="1"/>
</dbReference>
<organism evidence="6 7">
    <name type="scientific">Candidatus Bacteroides avicola</name>
    <dbReference type="NCBI Taxonomy" id="2838468"/>
    <lineage>
        <taxon>Bacteria</taxon>
        <taxon>Pseudomonadati</taxon>
        <taxon>Bacteroidota</taxon>
        <taxon>Bacteroidia</taxon>
        <taxon>Bacteroidales</taxon>
        <taxon>Bacteroidaceae</taxon>
        <taxon>Bacteroides</taxon>
    </lineage>
</organism>
<evidence type="ECO:0000313" key="6">
    <source>
        <dbReference type="EMBL" id="HJA84941.1"/>
    </source>
</evidence>
<dbReference type="Gene3D" id="1.10.443.10">
    <property type="entry name" value="Intergrase catalytic core"/>
    <property type="match status" value="1"/>
</dbReference>
<dbReference type="EMBL" id="DWZI01000011">
    <property type="protein sequence ID" value="HJA84941.1"/>
    <property type="molecule type" value="Genomic_DNA"/>
</dbReference>
<dbReference type="GO" id="GO:0015074">
    <property type="term" value="P:DNA integration"/>
    <property type="evidence" value="ECO:0007669"/>
    <property type="project" value="InterPro"/>
</dbReference>
<keyword evidence="4" id="KW-0233">DNA recombination</keyword>